<keyword evidence="2" id="KW-1185">Reference proteome</keyword>
<organism evidence="1 2">
    <name type="scientific">Spirosoma linguale (strain ATCC 33905 / DSM 74 / LMG 10896 / Claus 1)</name>
    <dbReference type="NCBI Taxonomy" id="504472"/>
    <lineage>
        <taxon>Bacteria</taxon>
        <taxon>Pseudomonadati</taxon>
        <taxon>Bacteroidota</taxon>
        <taxon>Cytophagia</taxon>
        <taxon>Cytophagales</taxon>
        <taxon>Cytophagaceae</taxon>
        <taxon>Spirosoma</taxon>
    </lineage>
</organism>
<reference evidence="1 2" key="1">
    <citation type="journal article" date="2010" name="Stand. Genomic Sci.">
        <title>Complete genome sequence of Spirosoma linguale type strain (1).</title>
        <authorList>
            <person name="Lail K."/>
            <person name="Sikorski J."/>
            <person name="Saunders E."/>
            <person name="Lapidus A."/>
            <person name="Glavina Del Rio T."/>
            <person name="Copeland A."/>
            <person name="Tice H."/>
            <person name="Cheng J.-F."/>
            <person name="Lucas S."/>
            <person name="Nolan M."/>
            <person name="Bruce D."/>
            <person name="Goodwin L."/>
            <person name="Pitluck S."/>
            <person name="Ivanova N."/>
            <person name="Mavromatis K."/>
            <person name="Ovchinnikova G."/>
            <person name="Pati A."/>
            <person name="Chen A."/>
            <person name="Palaniappan K."/>
            <person name="Land M."/>
            <person name="Hauser L."/>
            <person name="Chang Y.-J."/>
            <person name="Jeffries C.D."/>
            <person name="Chain P."/>
            <person name="Brettin T."/>
            <person name="Detter J.C."/>
            <person name="Schuetze A."/>
            <person name="Rohde M."/>
            <person name="Tindall B.J."/>
            <person name="Goeker M."/>
            <person name="Bristow J."/>
            <person name="Eisen J.A."/>
            <person name="Markowitz V."/>
            <person name="Hugenholtz P."/>
            <person name="Kyrpides N.C."/>
            <person name="Klenk H.-P."/>
            <person name="Chen F."/>
        </authorList>
    </citation>
    <scope>NUCLEOTIDE SEQUENCE [LARGE SCALE GENOMIC DNA]</scope>
    <source>
        <strain evidence="2">ATCC 33905 / DSM 74 / LMG 10896 / Claus 1</strain>
    </source>
</reference>
<dbReference type="EMBL" id="CP001769">
    <property type="protein sequence ID" value="ADB37672.1"/>
    <property type="molecule type" value="Genomic_DNA"/>
</dbReference>
<dbReference type="AlphaFoldDB" id="D2QPT9"/>
<dbReference type="RefSeq" id="WP_012926223.1">
    <property type="nucleotide sequence ID" value="NC_013730.1"/>
</dbReference>
<dbReference type="HOGENOM" id="CLU_715534_0_0_10"/>
<dbReference type="KEGG" id="sli:Slin_1625"/>
<dbReference type="eggNOG" id="ENOG5032DYG">
    <property type="taxonomic scope" value="Bacteria"/>
</dbReference>
<evidence type="ECO:0000313" key="2">
    <source>
        <dbReference type="Proteomes" id="UP000002028"/>
    </source>
</evidence>
<dbReference type="STRING" id="504472.Slin_1625"/>
<name>D2QPT9_SPILD</name>
<sequence length="386" mass="44241">MKILKYSIPNKEFYNANQSILSDTIRMAMYQSDPTLFELLDYDNDSIFLEPTLFCHFLSDIDKAVTIPLTQCLVGYISNNNRPDLLTVRADRFGLINLPNLGYIRANPFEPFTINSAQLTTGLIPNQSLPNSTIRLCWHPTDLLGHRQAISFYESVEVTAKKYQKPLFQAVHFFQTKLPDFWQLIESVTREFVVFSSPPEHHSFAGIMHHGTAYFNVENKPQTPVFFIDDIAHQCGHVIFNALTLDTETYLHVAKDFPINEFTKASWDTRTVYGAFHGLFTYTTILHSMDSVLEATSALSKVLQHEALGRIGFYIYKFNIDLTNMNNPSILTEAGMDYHRQFAAGYAYIYQKYQSALAGFKYSNQPYTFQYDLFALLNPLPKTPFA</sequence>
<evidence type="ECO:0000313" key="1">
    <source>
        <dbReference type="EMBL" id="ADB37672.1"/>
    </source>
</evidence>
<gene>
    <name evidence="1" type="ordered locus">Slin_1625</name>
</gene>
<evidence type="ECO:0008006" key="3">
    <source>
        <dbReference type="Google" id="ProtNLM"/>
    </source>
</evidence>
<dbReference type="Proteomes" id="UP000002028">
    <property type="component" value="Chromosome"/>
</dbReference>
<protein>
    <recommendedName>
        <fullName evidence="3">HEXXH motif domain-containing protein</fullName>
    </recommendedName>
</protein>
<accession>D2QPT9</accession>
<proteinExistence type="predicted"/>